<feature type="binding site" evidence="9">
    <location>
        <begin position="109"/>
        <end position="112"/>
    </location>
    <ligand>
        <name>NAD(+)</name>
        <dbReference type="ChEBI" id="CHEBI:57540"/>
    </ligand>
</feature>
<sequence>MVRILLSGCNGKMGQVITNLARDREDVRIVAGYDIHDNIKNDYPVFTQLENFNIPVDVIIDFSHPSALQTVLNFALAKKIPLIVATTGLSDEQAAKLKEASKVIPVLHSANMSLGVNLLIDLVQKAAKVLYSNFDIEIIERHHNQKIDAPSGTALALADAINQAVPEKYRYVYDRHSNRVKRSKDEIGIHSVRGGTIAGDHTVIFAGNDEIIELRHVANSRDIFGVGALKAAVFIHDKNPGFYTMKDLLNI</sequence>
<dbReference type="SUPFAM" id="SSF55347">
    <property type="entry name" value="Glyceraldehyde-3-phosphate dehydrogenase-like, C-terminal domain"/>
    <property type="match status" value="1"/>
</dbReference>
<dbReference type="PANTHER" id="PTHR20836">
    <property type="entry name" value="DIHYDRODIPICOLINATE REDUCTASE"/>
    <property type="match status" value="1"/>
</dbReference>
<evidence type="ECO:0000256" key="1">
    <source>
        <dbReference type="ARBA" id="ARBA00006642"/>
    </source>
</evidence>
<evidence type="ECO:0000256" key="5">
    <source>
        <dbReference type="ARBA" id="ARBA00022915"/>
    </source>
</evidence>
<dbReference type="InterPro" id="IPR036291">
    <property type="entry name" value="NAD(P)-bd_dom_sf"/>
</dbReference>
<comment type="subcellular location">
    <subcellularLocation>
        <location evidence="9">Cytoplasm</location>
    </subcellularLocation>
</comment>
<dbReference type="AlphaFoldDB" id="A0A1B1YCR8"/>
<dbReference type="Gene3D" id="3.40.50.720">
    <property type="entry name" value="NAD(P)-binding Rossmann-like Domain"/>
    <property type="match status" value="1"/>
</dbReference>
<dbReference type="HAMAP" id="MF_00102">
    <property type="entry name" value="DapB"/>
    <property type="match status" value="1"/>
</dbReference>
<evidence type="ECO:0000256" key="9">
    <source>
        <dbReference type="HAMAP-Rule" id="MF_00102"/>
    </source>
</evidence>
<evidence type="ECO:0000256" key="8">
    <source>
        <dbReference type="ARBA" id="ARBA00023154"/>
    </source>
</evidence>
<comment type="function">
    <text evidence="9">Catalyzes the conversion of 4-hydroxy-tetrahydrodipicolinate (HTPA) to tetrahydrodipicolinate.</text>
</comment>
<proteinExistence type="inferred from homology"/>
<dbReference type="OrthoDB" id="9790352at2"/>
<keyword evidence="5 9" id="KW-0220">Diaminopimelate biosynthesis</keyword>
<comment type="caution">
    <text evidence="9">Was originally thought to be a dihydrodipicolinate reductase (DHDPR), catalyzing the conversion of dihydrodipicolinate to tetrahydrodipicolinate. However, it was shown in E.coli that the substrate of the enzymatic reaction is not dihydrodipicolinate (DHDP) but in fact (2S,4S)-4-hydroxy-2,3,4,5-tetrahydrodipicolinic acid (HTPA), the product released by the DapA-catalyzed reaction.</text>
</comment>
<comment type="catalytic activity">
    <reaction evidence="9">
        <text>(S)-2,3,4,5-tetrahydrodipicolinate + NADP(+) + H2O = (2S,4S)-4-hydroxy-2,3,4,5-tetrahydrodipicolinate + NADPH + H(+)</text>
        <dbReference type="Rhea" id="RHEA:35331"/>
        <dbReference type="ChEBI" id="CHEBI:15377"/>
        <dbReference type="ChEBI" id="CHEBI:15378"/>
        <dbReference type="ChEBI" id="CHEBI:16845"/>
        <dbReference type="ChEBI" id="CHEBI:57783"/>
        <dbReference type="ChEBI" id="CHEBI:58349"/>
        <dbReference type="ChEBI" id="CHEBI:67139"/>
        <dbReference type="EC" id="1.17.1.8"/>
    </reaction>
</comment>
<name>A0A1B1YCR8_THEST</name>
<dbReference type="Proteomes" id="UP000092971">
    <property type="component" value="Chromosome"/>
</dbReference>
<evidence type="ECO:0000256" key="6">
    <source>
        <dbReference type="ARBA" id="ARBA00023002"/>
    </source>
</evidence>
<comment type="similarity">
    <text evidence="1 9">Belongs to the DapB family.</text>
</comment>
<feature type="domain" description="Dihydrodipicolinate reductase N-terminal" evidence="11">
    <location>
        <begin position="2"/>
        <end position="112"/>
    </location>
</feature>
<comment type="subunit">
    <text evidence="9">Homotetramer.</text>
</comment>
<feature type="binding site" evidence="9">
    <location>
        <begin position="152"/>
        <end position="153"/>
    </location>
    <ligand>
        <name>(S)-2,3,4,5-tetrahydrodipicolinate</name>
        <dbReference type="ChEBI" id="CHEBI:16845"/>
    </ligand>
</feature>
<evidence type="ECO:0000256" key="2">
    <source>
        <dbReference type="ARBA" id="ARBA00022490"/>
    </source>
</evidence>
<evidence type="ECO:0000313" key="14">
    <source>
        <dbReference type="Proteomes" id="UP000092971"/>
    </source>
</evidence>
<dbReference type="InterPro" id="IPR023940">
    <property type="entry name" value="DHDPR_bac"/>
</dbReference>
<feature type="binding site" evidence="9">
    <location>
        <begin position="8"/>
        <end position="13"/>
    </location>
    <ligand>
        <name>NAD(+)</name>
        <dbReference type="ChEBI" id="CHEBI:57540"/>
    </ligand>
</feature>
<gene>
    <name evidence="9" type="primary">dapB</name>
    <name evidence="13" type="ORF">CSTERTH_05650</name>
</gene>
<keyword evidence="2 9" id="KW-0963">Cytoplasm</keyword>
<dbReference type="InterPro" id="IPR022664">
    <property type="entry name" value="DapB_N_CS"/>
</dbReference>
<dbReference type="NCBIfam" id="TIGR00036">
    <property type="entry name" value="dapB"/>
    <property type="match status" value="1"/>
</dbReference>
<dbReference type="EC" id="1.17.1.8" evidence="9 10"/>
<protein>
    <recommendedName>
        <fullName evidence="9 10">4-hydroxy-tetrahydrodipicolinate reductase</fullName>
        <shortName evidence="9">HTPA reductase</shortName>
        <ecNumber evidence="9 10">1.17.1.8</ecNumber>
    </recommendedName>
</protein>
<feature type="active site" description="Proton donor" evidence="9">
    <location>
        <position position="146"/>
    </location>
</feature>
<keyword evidence="8 9" id="KW-0457">Lysine biosynthesis</keyword>
<dbReference type="SUPFAM" id="SSF51735">
    <property type="entry name" value="NAD(P)-binding Rossmann-fold domains"/>
    <property type="match status" value="1"/>
</dbReference>
<dbReference type="Pfam" id="PF01113">
    <property type="entry name" value="DapB_N"/>
    <property type="match status" value="1"/>
</dbReference>
<feature type="binding site" evidence="9">
    <location>
        <position position="143"/>
    </location>
    <ligand>
        <name>(S)-2,3,4,5-tetrahydrodipicolinate</name>
        <dbReference type="ChEBI" id="CHEBI:16845"/>
    </ligand>
</feature>
<dbReference type="GO" id="GO:0050661">
    <property type="term" value="F:NADP binding"/>
    <property type="evidence" value="ECO:0007669"/>
    <property type="project" value="UniProtKB-UniRule"/>
</dbReference>
<feature type="binding site" evidence="9">
    <location>
        <position position="40"/>
    </location>
    <ligand>
        <name>NADP(+)</name>
        <dbReference type="ChEBI" id="CHEBI:58349"/>
    </ligand>
</feature>
<evidence type="ECO:0000256" key="7">
    <source>
        <dbReference type="ARBA" id="ARBA00023027"/>
    </source>
</evidence>
<dbReference type="RefSeq" id="WP_034837844.1">
    <property type="nucleotide sequence ID" value="NZ_CP014672.1"/>
</dbReference>
<dbReference type="PROSITE" id="PS01298">
    <property type="entry name" value="DAPB"/>
    <property type="match status" value="1"/>
</dbReference>
<dbReference type="EMBL" id="CP014672">
    <property type="protein sequence ID" value="ANW98556.1"/>
    <property type="molecule type" value="Genomic_DNA"/>
</dbReference>
<evidence type="ECO:0000259" key="12">
    <source>
        <dbReference type="Pfam" id="PF05173"/>
    </source>
</evidence>
<dbReference type="GO" id="GO:0009089">
    <property type="term" value="P:lysine biosynthetic process via diaminopimelate"/>
    <property type="evidence" value="ECO:0007669"/>
    <property type="project" value="UniProtKB-UniRule"/>
</dbReference>
<keyword evidence="7 9" id="KW-0520">NAD</keyword>
<evidence type="ECO:0000256" key="4">
    <source>
        <dbReference type="ARBA" id="ARBA00022857"/>
    </source>
</evidence>
<dbReference type="FunFam" id="3.30.360.10:FF:000004">
    <property type="entry name" value="4-hydroxy-tetrahydrodipicolinate reductase"/>
    <property type="match status" value="1"/>
</dbReference>
<dbReference type="GO" id="GO:0008839">
    <property type="term" value="F:4-hydroxy-tetrahydrodipicolinate reductase"/>
    <property type="evidence" value="ECO:0007669"/>
    <property type="project" value="UniProtKB-UniRule"/>
</dbReference>
<dbReference type="InterPro" id="IPR022663">
    <property type="entry name" value="DapB_C"/>
</dbReference>
<accession>A0A1B1YCR8</accession>
<evidence type="ECO:0000256" key="3">
    <source>
        <dbReference type="ARBA" id="ARBA00022605"/>
    </source>
</evidence>
<feature type="binding site" evidence="9">
    <location>
        <position position="37"/>
    </location>
    <ligand>
        <name>NAD(+)</name>
        <dbReference type="ChEBI" id="CHEBI:57540"/>
    </ligand>
</feature>
<dbReference type="GO" id="GO:0051287">
    <property type="term" value="F:NAD binding"/>
    <property type="evidence" value="ECO:0007669"/>
    <property type="project" value="UniProtKB-UniRule"/>
</dbReference>
<comment type="catalytic activity">
    <reaction evidence="9">
        <text>(S)-2,3,4,5-tetrahydrodipicolinate + NAD(+) + H2O = (2S,4S)-4-hydroxy-2,3,4,5-tetrahydrodipicolinate + NADH + H(+)</text>
        <dbReference type="Rhea" id="RHEA:35323"/>
        <dbReference type="ChEBI" id="CHEBI:15377"/>
        <dbReference type="ChEBI" id="CHEBI:15378"/>
        <dbReference type="ChEBI" id="CHEBI:16845"/>
        <dbReference type="ChEBI" id="CHEBI:57540"/>
        <dbReference type="ChEBI" id="CHEBI:57945"/>
        <dbReference type="ChEBI" id="CHEBI:67139"/>
        <dbReference type="EC" id="1.17.1.8"/>
    </reaction>
</comment>
<reference evidence="13 14" key="1">
    <citation type="submission" date="2016-02" db="EMBL/GenBank/DDBJ databases">
        <title>Comparison of Clostridium stercorarium subspecies using comparative genomics and transcriptomics.</title>
        <authorList>
            <person name="Schellenberg J."/>
            <person name="Thallinger G."/>
            <person name="Levin D.B."/>
            <person name="Zhang X."/>
            <person name="Alvare G."/>
            <person name="Fristensky B."/>
            <person name="Sparling R."/>
        </authorList>
    </citation>
    <scope>NUCLEOTIDE SEQUENCE [LARGE SCALE GENOMIC DNA]</scope>
    <source>
        <strain evidence="13 14">DSM 2910</strain>
    </source>
</reference>
<dbReference type="CDD" id="cd02274">
    <property type="entry name" value="DHDPR_N"/>
    <property type="match status" value="1"/>
</dbReference>
<dbReference type="UniPathway" id="UPA00034">
    <property type="reaction ID" value="UER00018"/>
</dbReference>
<keyword evidence="3 9" id="KW-0028">Amino-acid biosynthesis</keyword>
<dbReference type="InterPro" id="IPR000846">
    <property type="entry name" value="DapB_N"/>
</dbReference>
<evidence type="ECO:0000259" key="11">
    <source>
        <dbReference type="Pfam" id="PF01113"/>
    </source>
</evidence>
<dbReference type="GO" id="GO:0016726">
    <property type="term" value="F:oxidoreductase activity, acting on CH or CH2 groups, NAD or NADP as acceptor"/>
    <property type="evidence" value="ECO:0007669"/>
    <property type="project" value="UniProtKB-UniRule"/>
</dbReference>
<comment type="pathway">
    <text evidence="9">Amino-acid biosynthesis; L-lysine biosynthesis via DAP pathway; (S)-tetrahydrodipicolinate from L-aspartate: step 4/4.</text>
</comment>
<evidence type="ECO:0000256" key="10">
    <source>
        <dbReference type="NCBIfam" id="TIGR00036"/>
    </source>
</evidence>
<dbReference type="Pfam" id="PF05173">
    <property type="entry name" value="DapB_C"/>
    <property type="match status" value="1"/>
</dbReference>
<keyword evidence="6 9" id="KW-0560">Oxidoreductase</keyword>
<dbReference type="GO" id="GO:0019877">
    <property type="term" value="P:diaminopimelate biosynthetic process"/>
    <property type="evidence" value="ECO:0007669"/>
    <property type="project" value="UniProtKB-UniRule"/>
</dbReference>
<dbReference type="PANTHER" id="PTHR20836:SF7">
    <property type="entry name" value="4-HYDROXY-TETRAHYDRODIPICOLINATE REDUCTASE"/>
    <property type="match status" value="1"/>
</dbReference>
<dbReference type="GO" id="GO:0005829">
    <property type="term" value="C:cytosol"/>
    <property type="evidence" value="ECO:0007669"/>
    <property type="project" value="TreeGrafter"/>
</dbReference>
<feature type="binding site" evidence="9">
    <location>
        <begin position="85"/>
        <end position="87"/>
    </location>
    <ligand>
        <name>NAD(+)</name>
        <dbReference type="ChEBI" id="CHEBI:57540"/>
    </ligand>
</feature>
<dbReference type="PIRSF" id="PIRSF000161">
    <property type="entry name" value="DHPR"/>
    <property type="match status" value="1"/>
</dbReference>
<evidence type="ECO:0000313" key="13">
    <source>
        <dbReference type="EMBL" id="ANW98556.1"/>
    </source>
</evidence>
<organism evidence="13 14">
    <name type="scientific">Thermoclostridium stercorarium subsp. thermolacticum DSM 2910</name>
    <dbReference type="NCBI Taxonomy" id="1121336"/>
    <lineage>
        <taxon>Bacteria</taxon>
        <taxon>Bacillati</taxon>
        <taxon>Bacillota</taxon>
        <taxon>Clostridia</taxon>
        <taxon>Eubacteriales</taxon>
        <taxon>Oscillospiraceae</taxon>
        <taxon>Thermoclostridium</taxon>
    </lineage>
</organism>
<keyword evidence="4 9" id="KW-0521">NADP</keyword>
<dbReference type="Gene3D" id="3.30.360.10">
    <property type="entry name" value="Dihydrodipicolinate Reductase, domain 2"/>
    <property type="match status" value="1"/>
</dbReference>
<feature type="active site" description="Proton donor/acceptor" evidence="9">
    <location>
        <position position="142"/>
    </location>
</feature>
<feature type="domain" description="Dihydrodipicolinate reductase C-terminal" evidence="12">
    <location>
        <begin position="115"/>
        <end position="249"/>
    </location>
</feature>